<dbReference type="PANTHER" id="PTHR36302:SF1">
    <property type="entry name" value="COPPER CHAPERONE PCU(A)C"/>
    <property type="match status" value="1"/>
</dbReference>
<organism evidence="1 2">
    <name type="scientific">Actinoallomurus liliacearum</name>
    <dbReference type="NCBI Taxonomy" id="1080073"/>
    <lineage>
        <taxon>Bacteria</taxon>
        <taxon>Bacillati</taxon>
        <taxon>Actinomycetota</taxon>
        <taxon>Actinomycetes</taxon>
        <taxon>Streptosporangiales</taxon>
        <taxon>Thermomonosporaceae</taxon>
        <taxon>Actinoallomurus</taxon>
    </lineage>
</organism>
<dbReference type="EMBL" id="BAABHJ010000002">
    <property type="protein sequence ID" value="GAA4603449.1"/>
    <property type="molecule type" value="Genomic_DNA"/>
</dbReference>
<name>A0ABP8TDE8_9ACTN</name>
<reference evidence="2" key="1">
    <citation type="journal article" date="2019" name="Int. J. Syst. Evol. Microbiol.">
        <title>The Global Catalogue of Microorganisms (GCM) 10K type strain sequencing project: providing services to taxonomists for standard genome sequencing and annotation.</title>
        <authorList>
            <consortium name="The Broad Institute Genomics Platform"/>
            <consortium name="The Broad Institute Genome Sequencing Center for Infectious Disease"/>
            <person name="Wu L."/>
            <person name="Ma J."/>
        </authorList>
    </citation>
    <scope>NUCLEOTIDE SEQUENCE [LARGE SCALE GENOMIC DNA]</scope>
    <source>
        <strain evidence="2">JCM 17938</strain>
    </source>
</reference>
<dbReference type="Pfam" id="PF04314">
    <property type="entry name" value="PCuAC"/>
    <property type="match status" value="1"/>
</dbReference>
<comment type="caution">
    <text evidence="1">The sequence shown here is derived from an EMBL/GenBank/DDBJ whole genome shotgun (WGS) entry which is preliminary data.</text>
</comment>
<proteinExistence type="predicted"/>
<dbReference type="PANTHER" id="PTHR36302">
    <property type="entry name" value="BLR7088 PROTEIN"/>
    <property type="match status" value="1"/>
</dbReference>
<dbReference type="Gene3D" id="2.60.40.1890">
    <property type="entry name" value="PCu(A)C copper chaperone"/>
    <property type="match status" value="1"/>
</dbReference>
<dbReference type="Proteomes" id="UP001500212">
    <property type="component" value="Unassembled WGS sequence"/>
</dbReference>
<gene>
    <name evidence="1" type="ORF">GCM10023195_11420</name>
</gene>
<dbReference type="InterPro" id="IPR036182">
    <property type="entry name" value="PCuAC_sf"/>
</dbReference>
<evidence type="ECO:0000313" key="1">
    <source>
        <dbReference type="EMBL" id="GAA4603449.1"/>
    </source>
</evidence>
<accession>A0ABP8TDE8</accession>
<evidence type="ECO:0000313" key="2">
    <source>
        <dbReference type="Proteomes" id="UP001500212"/>
    </source>
</evidence>
<dbReference type="InterPro" id="IPR007410">
    <property type="entry name" value="LpqE-like"/>
</dbReference>
<dbReference type="RefSeq" id="WP_345349324.1">
    <property type="nucleotide sequence ID" value="NZ_BAABHJ010000002.1"/>
</dbReference>
<dbReference type="InterPro" id="IPR058248">
    <property type="entry name" value="Lxx211020-like"/>
</dbReference>
<protein>
    <submittedName>
        <fullName evidence="1">Copper chaperone PCu(A)C</fullName>
    </submittedName>
</protein>
<dbReference type="SUPFAM" id="SSF110087">
    <property type="entry name" value="DR1885-like metal-binding protein"/>
    <property type="match status" value="1"/>
</dbReference>
<sequence length="154" mass="15996">MSAVRATVLASAVTLALLAAWTLTGLAGSPARIRVSGAWVMAPTAAQTGAYFTIVNTGHQNDELLSVSTPDSSSAMLIRHSYAAGVGRMTMLDGLALPAHTDVRMTPYTTNVMIRPRGPLPVGRRVPFTLTFRYGGTMRVTAVVAPPGSGSAAP</sequence>
<keyword evidence="2" id="KW-1185">Reference proteome</keyword>